<dbReference type="Gene3D" id="2.160.20.80">
    <property type="entry name" value="E3 ubiquitin-protein ligase SopA"/>
    <property type="match status" value="1"/>
</dbReference>
<keyword evidence="2" id="KW-1133">Transmembrane helix</keyword>
<evidence type="ECO:0000256" key="2">
    <source>
        <dbReference type="SAM" id="Phobius"/>
    </source>
</evidence>
<dbReference type="EMBL" id="CAJOBH010002432">
    <property type="protein sequence ID" value="CAF3906356.1"/>
    <property type="molecule type" value="Genomic_DNA"/>
</dbReference>
<evidence type="ECO:0000313" key="5">
    <source>
        <dbReference type="Proteomes" id="UP000663855"/>
    </source>
</evidence>
<feature type="non-terminal residue" evidence="3">
    <location>
        <position position="1"/>
    </location>
</feature>
<dbReference type="Proteomes" id="UP000663855">
    <property type="component" value="Unassembled WGS sequence"/>
</dbReference>
<dbReference type="PANTHER" id="PTHR47485">
    <property type="entry name" value="THYLAKOID LUMENAL 17.4 KDA PROTEIN, CHLOROPLASTIC"/>
    <property type="match status" value="1"/>
</dbReference>
<dbReference type="AlphaFoldDB" id="A0A815CY13"/>
<evidence type="ECO:0000256" key="1">
    <source>
        <dbReference type="ARBA" id="ARBA00022737"/>
    </source>
</evidence>
<evidence type="ECO:0008006" key="6">
    <source>
        <dbReference type="Google" id="ProtNLM"/>
    </source>
</evidence>
<gene>
    <name evidence="4" type="ORF">BYL167_LOCUS8742</name>
    <name evidence="3" type="ORF">CJN711_LOCUS16403</name>
</gene>
<keyword evidence="2" id="KW-0812">Transmembrane</keyword>
<comment type="caution">
    <text evidence="3">The sequence shown here is derived from an EMBL/GenBank/DDBJ whole genome shotgun (WGS) entry which is preliminary data.</text>
</comment>
<reference evidence="3" key="1">
    <citation type="submission" date="2021-02" db="EMBL/GenBank/DDBJ databases">
        <authorList>
            <person name="Nowell W R."/>
        </authorList>
    </citation>
    <scope>NUCLEOTIDE SEQUENCE</scope>
</reference>
<evidence type="ECO:0000313" key="3">
    <source>
        <dbReference type="EMBL" id="CAF1290543.1"/>
    </source>
</evidence>
<feature type="transmembrane region" description="Helical" evidence="2">
    <location>
        <begin position="30"/>
        <end position="49"/>
    </location>
</feature>
<dbReference type="Pfam" id="PF00805">
    <property type="entry name" value="Pentapeptide"/>
    <property type="match status" value="1"/>
</dbReference>
<proteinExistence type="predicted"/>
<dbReference type="SUPFAM" id="SSF141571">
    <property type="entry name" value="Pentapeptide repeat-like"/>
    <property type="match status" value="1"/>
</dbReference>
<name>A0A815CY13_9BILA</name>
<organism evidence="3 5">
    <name type="scientific">Rotaria magnacalcarata</name>
    <dbReference type="NCBI Taxonomy" id="392030"/>
    <lineage>
        <taxon>Eukaryota</taxon>
        <taxon>Metazoa</taxon>
        <taxon>Spiralia</taxon>
        <taxon>Gnathifera</taxon>
        <taxon>Rotifera</taxon>
        <taxon>Eurotatoria</taxon>
        <taxon>Bdelloidea</taxon>
        <taxon>Philodinida</taxon>
        <taxon>Philodinidae</taxon>
        <taxon>Rotaria</taxon>
    </lineage>
</organism>
<protein>
    <recommendedName>
        <fullName evidence="6">Pentapeptide repeat-containing protein</fullName>
    </recommendedName>
</protein>
<dbReference type="Proteomes" id="UP000681967">
    <property type="component" value="Unassembled WGS sequence"/>
</dbReference>
<sequence>MVLQDQATQTDRFRARQIFGVPLKKGLLKFISSLFVPMMLAIFTIVMNIQQQDASKQQRMEDRSIAEQQRNLETNITEIKYQNELLDNYIKEVGALLKENNASLTCSSAVATISRAKTLNIFRQVNGERNVRIIRFLHEAGQITKTDTQSSLDLSTAELREIDFRVSAINRKQLNNMSLVRTYLFNATFTDLQMIYCNFSHSHFENANLFLTEHRESDFSHAKFYNGLARFISSTINQTNFQQTQCVGADFSDAILSYAEFLHTNAKKTNFSRAQITRVGFNQSNLRGADFKDAKMDSNSISNAFSIQDLTFPNGTIGYDSNLIDDDQNDCNITLVKYWKLLAGAVTALSNETGCHFLLLSYNTGAIISRRIILSDVWNSILWPHSEILVNVRLGHDVFVQLNGMNSIGEVQVQQNLSSSDSTVSIPLLTSLRGLEIVVRFNAQSNKTQTNNSWFGSIKFVIDYGTEFEFSG</sequence>
<keyword evidence="1" id="KW-0677">Repeat</keyword>
<dbReference type="InterPro" id="IPR001646">
    <property type="entry name" value="5peptide_repeat"/>
</dbReference>
<evidence type="ECO:0000313" key="4">
    <source>
        <dbReference type="EMBL" id="CAF3906356.1"/>
    </source>
</evidence>
<keyword evidence="2" id="KW-0472">Membrane</keyword>
<dbReference type="PANTHER" id="PTHR47485:SF1">
    <property type="entry name" value="THYLAKOID LUMENAL 17.4 KDA PROTEIN, CHLOROPLASTIC"/>
    <property type="match status" value="1"/>
</dbReference>
<dbReference type="EMBL" id="CAJNOV010007571">
    <property type="protein sequence ID" value="CAF1290543.1"/>
    <property type="molecule type" value="Genomic_DNA"/>
</dbReference>
<accession>A0A815CY13</accession>